<gene>
    <name evidence="1" type="ORF">CRENBAI_001865</name>
</gene>
<dbReference type="AlphaFoldDB" id="A0AAV9RCM0"/>
<protein>
    <submittedName>
        <fullName evidence="1">Uncharacterized protein</fullName>
    </submittedName>
</protein>
<sequence length="67" mass="7602">MYFLSQQKVYLSQCFSVHLSFTHAFNTQSVEADSCSADFTSHLHCFLQRHGGMFGLGCSTLPMNYEN</sequence>
<comment type="caution">
    <text evidence="1">The sequence shown here is derived from an EMBL/GenBank/DDBJ whole genome shotgun (WGS) entry which is preliminary data.</text>
</comment>
<dbReference type="Proteomes" id="UP001311232">
    <property type="component" value="Unassembled WGS sequence"/>
</dbReference>
<keyword evidence="2" id="KW-1185">Reference proteome</keyword>
<evidence type="ECO:0000313" key="1">
    <source>
        <dbReference type="EMBL" id="KAK5606025.1"/>
    </source>
</evidence>
<name>A0AAV9RCM0_9TELE</name>
<proteinExistence type="predicted"/>
<organism evidence="1 2">
    <name type="scientific">Crenichthys baileyi</name>
    <name type="common">White River springfish</name>
    <dbReference type="NCBI Taxonomy" id="28760"/>
    <lineage>
        <taxon>Eukaryota</taxon>
        <taxon>Metazoa</taxon>
        <taxon>Chordata</taxon>
        <taxon>Craniata</taxon>
        <taxon>Vertebrata</taxon>
        <taxon>Euteleostomi</taxon>
        <taxon>Actinopterygii</taxon>
        <taxon>Neopterygii</taxon>
        <taxon>Teleostei</taxon>
        <taxon>Neoteleostei</taxon>
        <taxon>Acanthomorphata</taxon>
        <taxon>Ovalentaria</taxon>
        <taxon>Atherinomorphae</taxon>
        <taxon>Cyprinodontiformes</taxon>
        <taxon>Goodeidae</taxon>
        <taxon>Crenichthys</taxon>
    </lineage>
</organism>
<evidence type="ECO:0000313" key="2">
    <source>
        <dbReference type="Proteomes" id="UP001311232"/>
    </source>
</evidence>
<accession>A0AAV9RCM0</accession>
<dbReference type="EMBL" id="JAHHUM010002121">
    <property type="protein sequence ID" value="KAK5606025.1"/>
    <property type="molecule type" value="Genomic_DNA"/>
</dbReference>
<reference evidence="1 2" key="1">
    <citation type="submission" date="2021-06" db="EMBL/GenBank/DDBJ databases">
        <authorList>
            <person name="Palmer J.M."/>
        </authorList>
    </citation>
    <scope>NUCLEOTIDE SEQUENCE [LARGE SCALE GENOMIC DNA]</scope>
    <source>
        <strain evidence="1 2">MEX-2019</strain>
        <tissue evidence="1">Muscle</tissue>
    </source>
</reference>